<dbReference type="NCBIfam" id="NF000355">
    <property type="entry name" value="ribo_prot_ABC_F"/>
    <property type="match status" value="1"/>
</dbReference>
<dbReference type="InterPro" id="IPR027417">
    <property type="entry name" value="P-loop_NTPase"/>
</dbReference>
<protein>
    <submittedName>
        <fullName evidence="5">Ribosomal protection-like ABC-F family protein</fullName>
    </submittedName>
</protein>
<dbReference type="PROSITE" id="PS50893">
    <property type="entry name" value="ABC_TRANSPORTER_2"/>
    <property type="match status" value="2"/>
</dbReference>
<dbReference type="InterPro" id="IPR051309">
    <property type="entry name" value="ABCF_ATPase"/>
</dbReference>
<accession>A0ABV9NWU3</accession>
<feature type="domain" description="ABC transporter" evidence="4">
    <location>
        <begin position="333"/>
        <end position="543"/>
    </location>
</feature>
<feature type="domain" description="ABC transporter" evidence="4">
    <location>
        <begin position="3"/>
        <end position="257"/>
    </location>
</feature>
<gene>
    <name evidence="5" type="primary">abc-f</name>
    <name evidence="5" type="ORF">ACFO4L_11200</name>
</gene>
<reference evidence="6" key="1">
    <citation type="journal article" date="2019" name="Int. J. Syst. Evol. Microbiol.">
        <title>The Global Catalogue of Microorganisms (GCM) 10K type strain sequencing project: providing services to taxonomists for standard genome sequencing and annotation.</title>
        <authorList>
            <consortium name="The Broad Institute Genomics Platform"/>
            <consortium name="The Broad Institute Genome Sequencing Center for Infectious Disease"/>
            <person name="Wu L."/>
            <person name="Ma J."/>
        </authorList>
    </citation>
    <scope>NUCLEOTIDE SEQUENCE [LARGE SCALE GENOMIC DNA]</scope>
    <source>
        <strain evidence="6">JCM 12165</strain>
    </source>
</reference>
<evidence type="ECO:0000256" key="1">
    <source>
        <dbReference type="ARBA" id="ARBA00022741"/>
    </source>
</evidence>
<dbReference type="Pfam" id="PF00005">
    <property type="entry name" value="ABC_tran"/>
    <property type="match status" value="2"/>
</dbReference>
<keyword evidence="1" id="KW-0547">Nucleotide-binding</keyword>
<evidence type="ECO:0000256" key="2">
    <source>
        <dbReference type="ARBA" id="ARBA00022840"/>
    </source>
</evidence>
<organism evidence="5 6">
    <name type="scientific">Bacillus daqingensis</name>
    <dbReference type="NCBI Taxonomy" id="872396"/>
    <lineage>
        <taxon>Bacteria</taxon>
        <taxon>Bacillati</taxon>
        <taxon>Bacillota</taxon>
        <taxon>Bacilli</taxon>
        <taxon>Bacillales</taxon>
        <taxon>Bacillaceae</taxon>
        <taxon>Bacillus</taxon>
    </lineage>
</organism>
<dbReference type="SUPFAM" id="SSF52540">
    <property type="entry name" value="P-loop containing nucleoside triphosphate hydrolases"/>
    <property type="match status" value="2"/>
</dbReference>
<dbReference type="InterPro" id="IPR003593">
    <property type="entry name" value="AAA+_ATPase"/>
</dbReference>
<keyword evidence="2" id="KW-0067">ATP-binding</keyword>
<keyword evidence="3" id="KW-0175">Coiled coil</keyword>
<evidence type="ECO:0000313" key="6">
    <source>
        <dbReference type="Proteomes" id="UP001595896"/>
    </source>
</evidence>
<evidence type="ECO:0000256" key="3">
    <source>
        <dbReference type="SAM" id="Coils"/>
    </source>
</evidence>
<dbReference type="Pfam" id="PF12848">
    <property type="entry name" value="ABC_tran_Xtn"/>
    <property type="match status" value="1"/>
</dbReference>
<evidence type="ECO:0000259" key="4">
    <source>
        <dbReference type="PROSITE" id="PS50893"/>
    </source>
</evidence>
<sequence length="543" mass="61647">MTLHVNALSKNIGGEQILNAISFEVQEKECVAIVGINGSGKSTLFRLLNGHDVPDSGAIHWKKGTTIGTIEQLPDEGIRIGKQVLDEAFESANDLEATLQELENRLQHESNEQKLMQLAERYTDCQEAFSQAGGYERDTNIRRVAKGLGITHLLEQPFSSMSGGEKTKLALGKVLLQKPAVLLLDEPTNHLDIHAMEWLTEYVRSVDATVLFISHDRQFLSDTAERVIELEDGEAVTYEAGFERYEKLKEERLLAEFKNYQEQQKKIKKMKETIKQLRIWANQANPPNDSMHRRAGSMEKALNRMEKVKRPTMHRRQMNVQMDVKHRSGTDAIVAENVRKQVGDKALFHSLSFTIYYQDRIAIVGRNGSGKTTLLRLLLEEIKPDEGRIQLGSQVDVGYVSQHLFTDEKRTVLETFRDHVHVDEGEARRLLATFLFYGNSVWKKVSQLSGGERVRLRLAQFIHQNVNLLILDEPTNHLDLASQEVLEEALSTYAGTIVLVSHDRYLIDRLAEGVYWLENGTMTFTDGGYTRAKQKQLETHGAL</sequence>
<dbReference type="InterPro" id="IPR017871">
    <property type="entry name" value="ABC_transporter-like_CS"/>
</dbReference>
<evidence type="ECO:0000313" key="5">
    <source>
        <dbReference type="EMBL" id="MFC4737155.1"/>
    </source>
</evidence>
<dbReference type="PANTHER" id="PTHR42855:SF2">
    <property type="entry name" value="DRUG RESISTANCE ABC TRANSPORTER,ATP-BINDING PROTEIN"/>
    <property type="match status" value="1"/>
</dbReference>
<dbReference type="RefSeq" id="WP_377909760.1">
    <property type="nucleotide sequence ID" value="NZ_JBHSGK010000013.1"/>
</dbReference>
<keyword evidence="6" id="KW-1185">Reference proteome</keyword>
<dbReference type="SMART" id="SM00382">
    <property type="entry name" value="AAA"/>
    <property type="match status" value="2"/>
</dbReference>
<dbReference type="CDD" id="cd03221">
    <property type="entry name" value="ABCF_EF-3"/>
    <property type="match status" value="2"/>
</dbReference>
<feature type="coiled-coil region" evidence="3">
    <location>
        <begin position="85"/>
        <end position="119"/>
    </location>
</feature>
<dbReference type="InterPro" id="IPR032781">
    <property type="entry name" value="ABC_tran_Xtn"/>
</dbReference>
<dbReference type="EMBL" id="JBHSGK010000013">
    <property type="protein sequence ID" value="MFC4737155.1"/>
    <property type="molecule type" value="Genomic_DNA"/>
</dbReference>
<dbReference type="Proteomes" id="UP001595896">
    <property type="component" value="Unassembled WGS sequence"/>
</dbReference>
<dbReference type="Gene3D" id="3.40.50.300">
    <property type="entry name" value="P-loop containing nucleotide triphosphate hydrolases"/>
    <property type="match status" value="2"/>
</dbReference>
<comment type="caution">
    <text evidence="5">The sequence shown here is derived from an EMBL/GenBank/DDBJ whole genome shotgun (WGS) entry which is preliminary data.</text>
</comment>
<proteinExistence type="predicted"/>
<name>A0ABV9NWU3_9BACI</name>
<dbReference type="PROSITE" id="PS00211">
    <property type="entry name" value="ABC_TRANSPORTER_1"/>
    <property type="match status" value="2"/>
</dbReference>
<dbReference type="InterPro" id="IPR003439">
    <property type="entry name" value="ABC_transporter-like_ATP-bd"/>
</dbReference>
<dbReference type="PANTHER" id="PTHR42855">
    <property type="entry name" value="ABC TRANSPORTER ATP-BINDING SUBUNIT"/>
    <property type="match status" value="1"/>
</dbReference>